<organism evidence="2">
    <name type="scientific">marine sediment metagenome</name>
    <dbReference type="NCBI Taxonomy" id="412755"/>
    <lineage>
        <taxon>unclassified sequences</taxon>
        <taxon>metagenomes</taxon>
        <taxon>ecological metagenomes</taxon>
    </lineage>
</organism>
<dbReference type="GO" id="GO:0003677">
    <property type="term" value="F:DNA binding"/>
    <property type="evidence" value="ECO:0007669"/>
    <property type="project" value="InterPro"/>
</dbReference>
<dbReference type="InterPro" id="IPR011010">
    <property type="entry name" value="DNA_brk_join_enz"/>
</dbReference>
<dbReference type="InterPro" id="IPR013762">
    <property type="entry name" value="Integrase-like_cat_sf"/>
</dbReference>
<dbReference type="AlphaFoldDB" id="A0A0F9CWQ8"/>
<protein>
    <submittedName>
        <fullName evidence="2">Uncharacterized protein</fullName>
    </submittedName>
</protein>
<dbReference type="Gene3D" id="1.10.443.10">
    <property type="entry name" value="Intergrase catalytic core"/>
    <property type="match status" value="1"/>
</dbReference>
<reference evidence="2" key="1">
    <citation type="journal article" date="2015" name="Nature">
        <title>Complex archaea that bridge the gap between prokaryotes and eukaryotes.</title>
        <authorList>
            <person name="Spang A."/>
            <person name="Saw J.H."/>
            <person name="Jorgensen S.L."/>
            <person name="Zaremba-Niedzwiedzka K."/>
            <person name="Martijn J."/>
            <person name="Lind A.E."/>
            <person name="van Eijk R."/>
            <person name="Schleper C."/>
            <person name="Guy L."/>
            <person name="Ettema T.J."/>
        </authorList>
    </citation>
    <scope>NUCLEOTIDE SEQUENCE</scope>
</reference>
<evidence type="ECO:0000256" key="1">
    <source>
        <dbReference type="ARBA" id="ARBA00023172"/>
    </source>
</evidence>
<keyword evidence="1" id="KW-0233">DNA recombination</keyword>
<dbReference type="GO" id="GO:0006310">
    <property type="term" value="P:DNA recombination"/>
    <property type="evidence" value="ECO:0007669"/>
    <property type="project" value="UniProtKB-KW"/>
</dbReference>
<feature type="non-terminal residue" evidence="2">
    <location>
        <position position="1"/>
    </location>
</feature>
<evidence type="ECO:0000313" key="2">
    <source>
        <dbReference type="EMBL" id="KKL04283.1"/>
    </source>
</evidence>
<dbReference type="GO" id="GO:0015074">
    <property type="term" value="P:DNA integration"/>
    <property type="evidence" value="ECO:0007669"/>
    <property type="project" value="InterPro"/>
</dbReference>
<name>A0A0F9CWQ8_9ZZZZ</name>
<sequence length="304" mass="35616">SYISAFARTSSLFDTKLASKTNPLRPKRISYAKDVKYFPVQLLYLRFAGDFLNYADGNLDRETVDKYIARLKRHKYSDGSINLIFRIIRTLFNRNDIKWPFGRGESPQIREDRIQAPALDPDIIGEMIEKVKQEGEPEEKAFLAISTTFATRRIEMVELSTEDVNIRDRTIHIATAKHGRERTHRIPEVIVPYLEPYDFDNHRSESELFILWYRLEYLIGLNHTNQVGWHSVRRTINTLLLDNLSEATVMSFMRWKQRTSSHMPYRYSAQRFVGREGMSTKVVGAAKDVDSKVFAVHPFLEYWK</sequence>
<dbReference type="EMBL" id="LAZR01044588">
    <property type="protein sequence ID" value="KKL04283.1"/>
    <property type="molecule type" value="Genomic_DNA"/>
</dbReference>
<gene>
    <name evidence="2" type="ORF">LCGC14_2617600</name>
</gene>
<comment type="caution">
    <text evidence="2">The sequence shown here is derived from an EMBL/GenBank/DDBJ whole genome shotgun (WGS) entry which is preliminary data.</text>
</comment>
<dbReference type="SUPFAM" id="SSF56349">
    <property type="entry name" value="DNA breaking-rejoining enzymes"/>
    <property type="match status" value="1"/>
</dbReference>
<accession>A0A0F9CWQ8</accession>
<proteinExistence type="predicted"/>